<dbReference type="VEuPathDB" id="ToxoDB:TGP89_280690"/>
<feature type="region of interest" description="Disordered" evidence="7">
    <location>
        <begin position="541"/>
        <end position="589"/>
    </location>
</feature>
<dbReference type="GO" id="GO:0042276">
    <property type="term" value="P:error-prone translesion synthesis"/>
    <property type="evidence" value="ECO:0007669"/>
    <property type="project" value="TreeGrafter"/>
</dbReference>
<accession>A0A086J8N6</accession>
<comment type="caution">
    <text evidence="9">The sequence shown here is derived from an EMBL/GenBank/DDBJ whole genome shotgun (WGS) entry which is preliminary data.</text>
</comment>
<organism evidence="9 10">
    <name type="scientific">Toxoplasma gondii p89</name>
    <dbReference type="NCBI Taxonomy" id="943119"/>
    <lineage>
        <taxon>Eukaryota</taxon>
        <taxon>Sar</taxon>
        <taxon>Alveolata</taxon>
        <taxon>Apicomplexa</taxon>
        <taxon>Conoidasida</taxon>
        <taxon>Coccidia</taxon>
        <taxon>Eucoccidiorida</taxon>
        <taxon>Eimeriorina</taxon>
        <taxon>Sarcocystidae</taxon>
        <taxon>Toxoplasma</taxon>
    </lineage>
</organism>
<dbReference type="PANTHER" id="PTHR12708:SF0">
    <property type="entry name" value="DNA POLYMERASE EPSILON SUBUNIT 2"/>
    <property type="match status" value="1"/>
</dbReference>
<comment type="subcellular location">
    <subcellularLocation>
        <location evidence="1">Nucleus</location>
    </subcellularLocation>
</comment>
<evidence type="ECO:0000313" key="10">
    <source>
        <dbReference type="Proteomes" id="UP000028828"/>
    </source>
</evidence>
<evidence type="ECO:0000256" key="5">
    <source>
        <dbReference type="ARBA" id="ARBA00023242"/>
    </source>
</evidence>
<dbReference type="AlphaFoldDB" id="A0A086J8N6"/>
<dbReference type="InterPro" id="IPR007185">
    <property type="entry name" value="DNA_pol_a/d/e_bsu"/>
</dbReference>
<evidence type="ECO:0000256" key="3">
    <source>
        <dbReference type="ARBA" id="ARBA00022705"/>
    </source>
</evidence>
<evidence type="ECO:0000313" key="9">
    <source>
        <dbReference type="EMBL" id="KFG28504.1"/>
    </source>
</evidence>
<feature type="domain" description="DNA polymerase alpha/delta/epsilon subunit B" evidence="8">
    <location>
        <begin position="597"/>
        <end position="813"/>
    </location>
</feature>
<dbReference type="EMBL" id="AEYI02002365">
    <property type="protein sequence ID" value="KFG28504.1"/>
    <property type="molecule type" value="Genomic_DNA"/>
</dbReference>
<evidence type="ECO:0000256" key="1">
    <source>
        <dbReference type="ARBA" id="ARBA00004123"/>
    </source>
</evidence>
<dbReference type="InterPro" id="IPR016266">
    <property type="entry name" value="POLE2"/>
</dbReference>
<sequence length="864" mass="96135">MADSSGVPSSLEASLDWGVAGAQGTPFSLEEERSFASPASPEATCSPFSPSPGASYSLRCDLFPWSELSTACRGCAAHLAVLASLRARFPAALLLPSAASPVLLLNFSSLHSLTLCAVGRHPRQRGSAARESLTDDGAPAWRRSSGIFAEERNRGERTRAEAQRGRPVEVLYGWTGDAEESLPADTETEGEDRQGGRRKGVPVRIHWAVVDFVVETVHQSLPRFFSLSRPLPPPEVLMEAALLGWRRRERSRREDEARRKLARCRGKKIFLHSAMTDVHDFSFDTTKQRFQTTPLKPLTLASLGRVFCDSSVFASMFDRRYYVLQQRCLLHPLLSLHGRSASEGRVQAPGFQSDADTNAAGKRVVFEVDGVARRAGQRQLLLAILGRDVNKDLALQGLFSDIRIKFEKEFRPRPGFFLEGHVVLADGFFTKHDDCFHVIDLSHPPRWPSSDRLLFGQRSRRAPLGCKRRRTTPSPTDSFTSFLEEEEGLIAGQQASAMFGGLLALSELTALEEWREIEEEREEDQDEEDLRDVLAVLEPEVSDGAATAGGGSETNEKENRSGGEEGRGRRPQGKRDSGKMEVKIQQDRDSPDPMAWVIVTECHFNEREDVELLGEMLATFESQDEYPSGFVFLGSFSSTISGGEDVYSAGFNALFDLLTSRFPLFVSRCHFVFVPGPDDPSFARESLPRLPLTPPFTSDFQQRIEKAVPASKGKIFFTTSPCRLRHFTSSMVFFRHDVFKALSRDALLTGGRNKETEGQTSVDADIVDLLYNTVVGQAHLCPITADHRLLKHRDQSLGLFPMPDLVFLCDKSAPPVIKKDPRNPDEFIFANANASFRKTKSFFIYEMATHQLTKYFVPSSGVTK</sequence>
<evidence type="ECO:0000259" key="8">
    <source>
        <dbReference type="Pfam" id="PF04042"/>
    </source>
</evidence>
<dbReference type="PANTHER" id="PTHR12708">
    <property type="entry name" value="DNA POLYMERASE EPSILON SUBUNIT B"/>
    <property type="match status" value="1"/>
</dbReference>
<dbReference type="Pfam" id="PF04042">
    <property type="entry name" value="DNA_pol_E_B"/>
    <property type="match status" value="1"/>
</dbReference>
<evidence type="ECO:0000256" key="7">
    <source>
        <dbReference type="SAM" id="MobiDB-lite"/>
    </source>
</evidence>
<keyword evidence="5" id="KW-0539">Nucleus</keyword>
<dbReference type="GO" id="GO:0008622">
    <property type="term" value="C:epsilon DNA polymerase complex"/>
    <property type="evidence" value="ECO:0007669"/>
    <property type="project" value="InterPro"/>
</dbReference>
<keyword evidence="9" id="KW-0808">Transferase</keyword>
<comment type="similarity">
    <text evidence="2">Belongs to the DNA polymerase epsilon subunit B family.</text>
</comment>
<protein>
    <recommendedName>
        <fullName evidence="6">DNA polymerase II subunit 2</fullName>
    </recommendedName>
</protein>
<keyword evidence="9" id="KW-0548">Nucleotidyltransferase</keyword>
<dbReference type="GO" id="GO:0016779">
    <property type="term" value="F:nucleotidyltransferase activity"/>
    <property type="evidence" value="ECO:0007669"/>
    <property type="project" value="UniProtKB-KW"/>
</dbReference>
<dbReference type="GO" id="GO:0003677">
    <property type="term" value="F:DNA binding"/>
    <property type="evidence" value="ECO:0007669"/>
    <property type="project" value="UniProtKB-KW"/>
</dbReference>
<proteinExistence type="inferred from homology"/>
<evidence type="ECO:0000256" key="6">
    <source>
        <dbReference type="ARBA" id="ARBA00032930"/>
    </source>
</evidence>
<name>A0A086J8N6_TOXGO</name>
<dbReference type="OrthoDB" id="10254730at2759"/>
<evidence type="ECO:0000256" key="4">
    <source>
        <dbReference type="ARBA" id="ARBA00023125"/>
    </source>
</evidence>
<keyword evidence="4" id="KW-0238">DNA-binding</keyword>
<feature type="compositionally biased region" description="Basic and acidic residues" evidence="7">
    <location>
        <begin position="554"/>
        <end position="589"/>
    </location>
</feature>
<keyword evidence="3" id="KW-0235">DNA replication</keyword>
<reference evidence="9 10" key="1">
    <citation type="submission" date="2014-03" db="EMBL/GenBank/DDBJ databases">
        <authorList>
            <person name="Sibley D."/>
            <person name="Venepally P."/>
            <person name="Karamycheva S."/>
            <person name="Hadjithomas M."/>
            <person name="Khan A."/>
            <person name="Brunk B."/>
            <person name="Roos D."/>
            <person name="Caler E."/>
            <person name="Lorenzi H."/>
        </authorList>
    </citation>
    <scope>NUCLEOTIDE SEQUENCE [LARGE SCALE GENOMIC DNA]</scope>
    <source>
        <strain evidence="10">p89</strain>
    </source>
</reference>
<dbReference type="Proteomes" id="UP000028828">
    <property type="component" value="Unassembled WGS sequence"/>
</dbReference>
<evidence type="ECO:0000256" key="2">
    <source>
        <dbReference type="ARBA" id="ARBA00009560"/>
    </source>
</evidence>
<dbReference type="GO" id="GO:0006261">
    <property type="term" value="P:DNA-templated DNA replication"/>
    <property type="evidence" value="ECO:0007669"/>
    <property type="project" value="InterPro"/>
</dbReference>
<gene>
    <name evidence="9" type="ORF">TGP89_280690</name>
</gene>